<dbReference type="InterPro" id="IPR020635">
    <property type="entry name" value="Tyr_kinase_cat_dom"/>
</dbReference>
<dbReference type="AlphaFoldDB" id="A0A9Q1BJB1"/>
<gene>
    <name evidence="4" type="ORF">HOLleu_29671</name>
</gene>
<evidence type="ECO:0000313" key="5">
    <source>
        <dbReference type="Proteomes" id="UP001152320"/>
    </source>
</evidence>
<dbReference type="InterPro" id="IPR001245">
    <property type="entry name" value="Ser-Thr/Tyr_kinase_cat_dom"/>
</dbReference>
<keyword evidence="4" id="KW-0675">Receptor</keyword>
<name>A0A9Q1BJB1_HOLLE</name>
<evidence type="ECO:0000259" key="3">
    <source>
        <dbReference type="PROSITE" id="PS50011"/>
    </source>
</evidence>
<organism evidence="4 5">
    <name type="scientific">Holothuria leucospilota</name>
    <name type="common">Black long sea cucumber</name>
    <name type="synonym">Mertensiothuria leucospilota</name>
    <dbReference type="NCBI Taxonomy" id="206669"/>
    <lineage>
        <taxon>Eukaryota</taxon>
        <taxon>Metazoa</taxon>
        <taxon>Echinodermata</taxon>
        <taxon>Eleutherozoa</taxon>
        <taxon>Echinozoa</taxon>
        <taxon>Holothuroidea</taxon>
        <taxon>Aspidochirotacea</taxon>
        <taxon>Aspidochirotida</taxon>
        <taxon>Holothuriidae</taxon>
        <taxon>Holothuria</taxon>
    </lineage>
</organism>
<protein>
    <submittedName>
        <fullName evidence="4">Fibroblast growth factor receptor 2</fullName>
    </submittedName>
</protein>
<sequence length="219" mass="25330">MKYRKAQITLTSKKEEIVVKTVSDDAPVRLAKLQADEVGKLAKLTSNVNVAQFLGRCNNVPNLLCYEFVNGTNLGDYLRENFQPSKIHQYDNTKQKRYHVPEKGSVETFPRVALQIARGMKYLTALKFLHPGLRSEKVIMDVSGQCKLYDFVSNDNAKDIIAILWDKSVPYQWMPPEYLFLEKLGPLVDVWSFGVLMWEIFSYGKFNVFKFYICLERII</sequence>
<dbReference type="SUPFAM" id="SSF56112">
    <property type="entry name" value="Protein kinase-like (PK-like)"/>
    <property type="match status" value="1"/>
</dbReference>
<reference evidence="4" key="1">
    <citation type="submission" date="2021-10" db="EMBL/GenBank/DDBJ databases">
        <title>Tropical sea cucumber genome reveals ecological adaptation and Cuvierian tubules defense mechanism.</title>
        <authorList>
            <person name="Chen T."/>
        </authorList>
    </citation>
    <scope>NUCLEOTIDE SEQUENCE</scope>
    <source>
        <strain evidence="4">Nanhai2018</strain>
        <tissue evidence="4">Muscle</tissue>
    </source>
</reference>
<dbReference type="PANTHER" id="PTHR24418">
    <property type="entry name" value="TYROSINE-PROTEIN KINASE"/>
    <property type="match status" value="1"/>
</dbReference>
<dbReference type="Pfam" id="PF07714">
    <property type="entry name" value="PK_Tyr_Ser-Thr"/>
    <property type="match status" value="1"/>
</dbReference>
<dbReference type="OrthoDB" id="4062651at2759"/>
<evidence type="ECO:0000256" key="1">
    <source>
        <dbReference type="ARBA" id="ARBA00022741"/>
    </source>
</evidence>
<keyword evidence="2" id="KW-0067">ATP-binding</keyword>
<proteinExistence type="predicted"/>
<accession>A0A9Q1BJB1</accession>
<dbReference type="InterPro" id="IPR050198">
    <property type="entry name" value="Non-receptor_tyrosine_kinases"/>
</dbReference>
<feature type="domain" description="Protein kinase" evidence="3">
    <location>
        <begin position="1"/>
        <end position="219"/>
    </location>
</feature>
<evidence type="ECO:0000313" key="4">
    <source>
        <dbReference type="EMBL" id="KAJ8027668.1"/>
    </source>
</evidence>
<dbReference type="EMBL" id="JAIZAY010000015">
    <property type="protein sequence ID" value="KAJ8027668.1"/>
    <property type="molecule type" value="Genomic_DNA"/>
</dbReference>
<dbReference type="Gene3D" id="1.10.510.10">
    <property type="entry name" value="Transferase(Phosphotransferase) domain 1"/>
    <property type="match status" value="1"/>
</dbReference>
<dbReference type="PRINTS" id="PR00109">
    <property type="entry name" value="TYRKINASE"/>
</dbReference>
<dbReference type="PROSITE" id="PS50011">
    <property type="entry name" value="PROTEIN_KINASE_DOM"/>
    <property type="match status" value="1"/>
</dbReference>
<dbReference type="Proteomes" id="UP001152320">
    <property type="component" value="Chromosome 15"/>
</dbReference>
<evidence type="ECO:0000256" key="2">
    <source>
        <dbReference type="ARBA" id="ARBA00022840"/>
    </source>
</evidence>
<keyword evidence="5" id="KW-1185">Reference proteome</keyword>
<dbReference type="InterPro" id="IPR011009">
    <property type="entry name" value="Kinase-like_dom_sf"/>
</dbReference>
<dbReference type="SMART" id="SM00219">
    <property type="entry name" value="TyrKc"/>
    <property type="match status" value="1"/>
</dbReference>
<dbReference type="GO" id="GO:0005524">
    <property type="term" value="F:ATP binding"/>
    <property type="evidence" value="ECO:0007669"/>
    <property type="project" value="UniProtKB-KW"/>
</dbReference>
<dbReference type="GO" id="GO:0004713">
    <property type="term" value="F:protein tyrosine kinase activity"/>
    <property type="evidence" value="ECO:0007669"/>
    <property type="project" value="InterPro"/>
</dbReference>
<keyword evidence="1" id="KW-0547">Nucleotide-binding</keyword>
<dbReference type="InterPro" id="IPR000719">
    <property type="entry name" value="Prot_kinase_dom"/>
</dbReference>
<comment type="caution">
    <text evidence="4">The sequence shown here is derived from an EMBL/GenBank/DDBJ whole genome shotgun (WGS) entry which is preliminary data.</text>
</comment>